<keyword evidence="5 7" id="KW-0378">Hydrolase</keyword>
<dbReference type="Pfam" id="PF01088">
    <property type="entry name" value="Peptidase_C12"/>
    <property type="match status" value="1"/>
</dbReference>
<keyword evidence="6 7" id="KW-0788">Thiol protease</keyword>
<dbReference type="GO" id="GO:0005737">
    <property type="term" value="C:cytoplasm"/>
    <property type="evidence" value="ECO:0007669"/>
    <property type="project" value="TreeGrafter"/>
</dbReference>
<keyword evidence="4 7" id="KW-0833">Ubl conjugation pathway</keyword>
<dbReference type="InterPro" id="IPR036959">
    <property type="entry name" value="Peptidase_C12_UCH_sf"/>
</dbReference>
<evidence type="ECO:0000256" key="4">
    <source>
        <dbReference type="ARBA" id="ARBA00022786"/>
    </source>
</evidence>
<evidence type="ECO:0000256" key="8">
    <source>
        <dbReference type="RuleBase" id="RU361215"/>
    </source>
</evidence>
<evidence type="ECO:0000256" key="6">
    <source>
        <dbReference type="ARBA" id="ARBA00022807"/>
    </source>
</evidence>
<evidence type="ECO:0000313" key="10">
    <source>
        <dbReference type="EMBL" id="GJE91079.1"/>
    </source>
</evidence>
<comment type="similarity">
    <text evidence="2 7 8">Belongs to the peptidase C12 family.</text>
</comment>
<dbReference type="AlphaFoldDB" id="A0A9P3GB10"/>
<dbReference type="Gene3D" id="3.40.532.10">
    <property type="entry name" value="Peptidase C12, ubiquitin carboxyl-terminal hydrolase"/>
    <property type="match status" value="1"/>
</dbReference>
<comment type="caution">
    <text evidence="10">The sequence shown here is derived from an EMBL/GenBank/DDBJ whole genome shotgun (WGS) entry which is preliminary data.</text>
</comment>
<evidence type="ECO:0000256" key="1">
    <source>
        <dbReference type="ARBA" id="ARBA00000707"/>
    </source>
</evidence>
<gene>
    <name evidence="10" type="ORF">PsYK624_072270</name>
</gene>
<comment type="catalytic activity">
    <reaction evidence="1 7 8">
        <text>Thiol-dependent hydrolysis of ester, thioester, amide, peptide and isopeptide bonds formed by the C-terminal Gly of ubiquitin (a 76-residue protein attached to proteins as an intracellular targeting signal).</text>
        <dbReference type="EC" id="3.4.19.12"/>
    </reaction>
</comment>
<dbReference type="PROSITE" id="PS52048">
    <property type="entry name" value="UCH_DOMAIN"/>
    <property type="match status" value="1"/>
</dbReference>
<feature type="site" description="Important for enzyme activity" evidence="7">
    <location>
        <position position="198"/>
    </location>
</feature>
<dbReference type="PANTHER" id="PTHR10589:SF17">
    <property type="entry name" value="UBIQUITIN CARBOXYL-TERMINAL HYDROLASE"/>
    <property type="match status" value="1"/>
</dbReference>
<accession>A0A9P3GB10</accession>
<dbReference type="EC" id="3.4.19.12" evidence="8"/>
<evidence type="ECO:0000256" key="3">
    <source>
        <dbReference type="ARBA" id="ARBA00022670"/>
    </source>
</evidence>
<evidence type="ECO:0000256" key="7">
    <source>
        <dbReference type="PROSITE-ProRule" id="PRU01393"/>
    </source>
</evidence>
<dbReference type="FunFam" id="3.40.532.10:FF:000006">
    <property type="entry name" value="Ubiquitin carboxyl-terminal hydrolase"/>
    <property type="match status" value="1"/>
</dbReference>
<sequence length="245" mass="26520">MASRWLPLESNPDVMNAWSSKAGLVTSQDQFTDVYGFDPDLLAMVPQPVKAVVLLFPISKEYEARRTAEDESIARAGQHPVDPTVIWIKQTIQNACGTMGLLHALLNSNVTLEPESALEKFIDLCKGKTPEERAKLLETTPLFANIHAEAAAGGQTAAPDISEDVDLHFTCFVRAPDPAGHAEGVAAPEGAHRLLELDGRRAGPIDRGVSEDLLRDAAAYIKENYVKDSTSVNFSMLALAPPADF</sequence>
<dbReference type="SUPFAM" id="SSF54001">
    <property type="entry name" value="Cysteine proteinases"/>
    <property type="match status" value="1"/>
</dbReference>
<evidence type="ECO:0000256" key="5">
    <source>
        <dbReference type="ARBA" id="ARBA00022801"/>
    </source>
</evidence>
<dbReference type="PANTHER" id="PTHR10589">
    <property type="entry name" value="UBIQUITIN CARBOXYL-TERMINAL HYDROLASE"/>
    <property type="match status" value="1"/>
</dbReference>
<dbReference type="Proteomes" id="UP000703269">
    <property type="component" value="Unassembled WGS sequence"/>
</dbReference>
<keyword evidence="11" id="KW-1185">Reference proteome</keyword>
<dbReference type="PRINTS" id="PR00707">
    <property type="entry name" value="UBCTHYDRLASE"/>
</dbReference>
<feature type="active site" description="Nucleophile" evidence="7">
    <location>
        <position position="96"/>
    </location>
</feature>
<feature type="site" description="Transition state stabilizer" evidence="7">
    <location>
        <position position="90"/>
    </location>
</feature>
<dbReference type="CDD" id="cd09616">
    <property type="entry name" value="Peptidase_C12_UCH_L1_L3"/>
    <property type="match status" value="1"/>
</dbReference>
<evidence type="ECO:0000313" key="11">
    <source>
        <dbReference type="Proteomes" id="UP000703269"/>
    </source>
</evidence>
<dbReference type="GO" id="GO:0016579">
    <property type="term" value="P:protein deubiquitination"/>
    <property type="evidence" value="ECO:0007669"/>
    <property type="project" value="TreeGrafter"/>
</dbReference>
<keyword evidence="3 7" id="KW-0645">Protease</keyword>
<name>A0A9P3GB10_9APHY</name>
<evidence type="ECO:0000256" key="2">
    <source>
        <dbReference type="ARBA" id="ARBA00009326"/>
    </source>
</evidence>
<dbReference type="OrthoDB" id="427186at2759"/>
<protein>
    <recommendedName>
        <fullName evidence="8">Ubiquitin carboxyl-terminal hydrolase</fullName>
        <ecNumber evidence="8">3.4.19.12</ecNumber>
    </recommendedName>
</protein>
<feature type="active site" description="Proton donor" evidence="7">
    <location>
        <position position="168"/>
    </location>
</feature>
<dbReference type="EMBL" id="BPQB01000019">
    <property type="protein sequence ID" value="GJE91079.1"/>
    <property type="molecule type" value="Genomic_DNA"/>
</dbReference>
<dbReference type="InterPro" id="IPR001578">
    <property type="entry name" value="Peptidase_C12_UCH"/>
</dbReference>
<evidence type="ECO:0000259" key="9">
    <source>
        <dbReference type="PROSITE" id="PS52048"/>
    </source>
</evidence>
<dbReference type="GO" id="GO:0004843">
    <property type="term" value="F:cysteine-type deubiquitinase activity"/>
    <property type="evidence" value="ECO:0007669"/>
    <property type="project" value="UniProtKB-UniRule"/>
</dbReference>
<organism evidence="10 11">
    <name type="scientific">Phanerochaete sordida</name>
    <dbReference type="NCBI Taxonomy" id="48140"/>
    <lineage>
        <taxon>Eukaryota</taxon>
        <taxon>Fungi</taxon>
        <taxon>Dikarya</taxon>
        <taxon>Basidiomycota</taxon>
        <taxon>Agaricomycotina</taxon>
        <taxon>Agaricomycetes</taxon>
        <taxon>Polyporales</taxon>
        <taxon>Phanerochaetaceae</taxon>
        <taxon>Phanerochaete</taxon>
    </lineage>
</organism>
<dbReference type="InterPro" id="IPR038765">
    <property type="entry name" value="Papain-like_cys_pep_sf"/>
</dbReference>
<dbReference type="GO" id="GO:0006511">
    <property type="term" value="P:ubiquitin-dependent protein catabolic process"/>
    <property type="evidence" value="ECO:0007669"/>
    <property type="project" value="UniProtKB-UniRule"/>
</dbReference>
<proteinExistence type="inferred from homology"/>
<feature type="domain" description="UCH catalytic" evidence="9">
    <location>
        <begin position="4"/>
        <end position="241"/>
    </location>
</feature>
<reference evidence="10 11" key="1">
    <citation type="submission" date="2021-08" db="EMBL/GenBank/DDBJ databases">
        <title>Draft Genome Sequence of Phanerochaete sordida strain YK-624.</title>
        <authorList>
            <person name="Mori T."/>
            <person name="Dohra H."/>
            <person name="Suzuki T."/>
            <person name="Kawagishi H."/>
            <person name="Hirai H."/>
        </authorList>
    </citation>
    <scope>NUCLEOTIDE SEQUENCE [LARGE SCALE GENOMIC DNA]</scope>
    <source>
        <strain evidence="10 11">YK-624</strain>
    </source>
</reference>